<keyword evidence="2" id="KW-1185">Reference proteome</keyword>
<sequence>MAGRGRGRAVFTFDIQAIGFSKGQSLPETQLKPLPVFPVCIA</sequence>
<dbReference type="OrthoDB" id="5377312at2759"/>
<name>A0A8T2KP87_9PIPI</name>
<evidence type="ECO:0000313" key="2">
    <source>
        <dbReference type="Proteomes" id="UP000812440"/>
    </source>
</evidence>
<proteinExistence type="predicted"/>
<organism evidence="1 2">
    <name type="scientific">Hymenochirus boettgeri</name>
    <name type="common">Congo dwarf clawed frog</name>
    <dbReference type="NCBI Taxonomy" id="247094"/>
    <lineage>
        <taxon>Eukaryota</taxon>
        <taxon>Metazoa</taxon>
        <taxon>Chordata</taxon>
        <taxon>Craniata</taxon>
        <taxon>Vertebrata</taxon>
        <taxon>Euteleostomi</taxon>
        <taxon>Amphibia</taxon>
        <taxon>Batrachia</taxon>
        <taxon>Anura</taxon>
        <taxon>Pipoidea</taxon>
        <taxon>Pipidae</taxon>
        <taxon>Pipinae</taxon>
        <taxon>Hymenochirus</taxon>
    </lineage>
</organism>
<dbReference type="AlphaFoldDB" id="A0A8T2KP87"/>
<dbReference type="EMBL" id="JAACNH010000001">
    <property type="protein sequence ID" value="KAG8456391.1"/>
    <property type="molecule type" value="Genomic_DNA"/>
</dbReference>
<protein>
    <submittedName>
        <fullName evidence="1">Uncharacterized protein</fullName>
    </submittedName>
</protein>
<comment type="caution">
    <text evidence="1">The sequence shown here is derived from an EMBL/GenBank/DDBJ whole genome shotgun (WGS) entry which is preliminary data.</text>
</comment>
<accession>A0A8T2KP87</accession>
<reference evidence="1" key="1">
    <citation type="thesis" date="2020" institute="ProQuest LLC" country="789 East Eisenhower Parkway, Ann Arbor, MI, USA">
        <title>Comparative Genomics and Chromosome Evolution.</title>
        <authorList>
            <person name="Mudd A.B."/>
        </authorList>
    </citation>
    <scope>NUCLEOTIDE SEQUENCE</scope>
    <source>
        <strain evidence="1">Female2</strain>
        <tissue evidence="1">Blood</tissue>
    </source>
</reference>
<evidence type="ECO:0000313" key="1">
    <source>
        <dbReference type="EMBL" id="KAG8456391.1"/>
    </source>
</evidence>
<dbReference type="Proteomes" id="UP000812440">
    <property type="component" value="Chromosome 1"/>
</dbReference>
<gene>
    <name evidence="1" type="ORF">GDO86_002247</name>
</gene>